<evidence type="ECO:0000313" key="9">
    <source>
        <dbReference type="EMBL" id="EST36787.1"/>
    </source>
</evidence>
<comment type="caution">
    <text evidence="9">The sequence shown here is derived from an EMBL/GenBank/DDBJ whole genome shotgun (WGS) entry which is preliminary data.</text>
</comment>
<dbReference type="EMBL" id="AWQX01000005">
    <property type="protein sequence ID" value="EST36787.1"/>
    <property type="molecule type" value="Genomic_DNA"/>
</dbReference>
<dbReference type="GO" id="GO:0046677">
    <property type="term" value="P:response to antibiotic"/>
    <property type="evidence" value="ECO:0007669"/>
    <property type="project" value="UniProtKB-KW"/>
</dbReference>
<evidence type="ECO:0000256" key="4">
    <source>
        <dbReference type="ARBA" id="ARBA00022989"/>
    </source>
</evidence>
<dbReference type="RefSeq" id="WP_023544171.1">
    <property type="nucleotide sequence ID" value="NZ_CM002285.1"/>
</dbReference>
<gene>
    <name evidence="9" type="ORF">M878_00660</name>
</gene>
<dbReference type="PANTHER" id="PTHR42718">
    <property type="entry name" value="MAJOR FACILITATOR SUPERFAMILY MULTIDRUG TRANSPORTER MFSC"/>
    <property type="match status" value="1"/>
</dbReference>
<proteinExistence type="predicted"/>
<evidence type="ECO:0000313" key="10">
    <source>
        <dbReference type="Proteomes" id="UP000017984"/>
    </source>
</evidence>
<reference evidence="9 10" key="1">
    <citation type="journal article" date="2014" name="Genome Announc.">
        <title>Draft Genome Sequence of Streptomyces roseochromogenes subsp. oscitans DS 12.976, Producer of the Aminocoumarin Antibiotic Clorobiocin.</title>
        <authorList>
            <person name="Ruckert C."/>
            <person name="Kalinowski J."/>
            <person name="Heide L."/>
            <person name="Apel A.K."/>
        </authorList>
    </citation>
    <scope>NUCLEOTIDE SEQUENCE [LARGE SCALE GENOMIC DNA]</scope>
    <source>
        <strain evidence="9 10">DS 12.976</strain>
    </source>
</reference>
<keyword evidence="5 8" id="KW-0472">Membrane</keyword>
<dbReference type="HOGENOM" id="CLU_1266317_0_0_11"/>
<dbReference type="InterPro" id="IPR036259">
    <property type="entry name" value="MFS_trans_sf"/>
</dbReference>
<feature type="transmembrane region" description="Helical" evidence="8">
    <location>
        <begin position="36"/>
        <end position="54"/>
    </location>
</feature>
<evidence type="ECO:0000256" key="8">
    <source>
        <dbReference type="SAM" id="Phobius"/>
    </source>
</evidence>
<feature type="region of interest" description="Disordered" evidence="7">
    <location>
        <begin position="179"/>
        <end position="203"/>
    </location>
</feature>
<dbReference type="PATRIC" id="fig|1352936.5.peg.162"/>
<evidence type="ECO:0000256" key="6">
    <source>
        <dbReference type="ARBA" id="ARBA00023251"/>
    </source>
</evidence>
<evidence type="ECO:0000256" key="2">
    <source>
        <dbReference type="ARBA" id="ARBA00022448"/>
    </source>
</evidence>
<dbReference type="PANTHER" id="PTHR42718:SF9">
    <property type="entry name" value="MAJOR FACILITATOR SUPERFAMILY MULTIDRUG TRANSPORTER MFSC"/>
    <property type="match status" value="1"/>
</dbReference>
<evidence type="ECO:0000256" key="1">
    <source>
        <dbReference type="ARBA" id="ARBA00004141"/>
    </source>
</evidence>
<feature type="compositionally biased region" description="Low complexity" evidence="7">
    <location>
        <begin position="179"/>
        <end position="190"/>
    </location>
</feature>
<organism evidence="9 10">
    <name type="scientific">Streptomyces roseochromogenus subsp. oscitans DS 12.976</name>
    <dbReference type="NCBI Taxonomy" id="1352936"/>
    <lineage>
        <taxon>Bacteria</taxon>
        <taxon>Bacillati</taxon>
        <taxon>Actinomycetota</taxon>
        <taxon>Actinomycetes</taxon>
        <taxon>Kitasatosporales</taxon>
        <taxon>Streptomycetaceae</taxon>
        <taxon>Streptomyces</taxon>
    </lineage>
</organism>
<evidence type="ECO:0000256" key="3">
    <source>
        <dbReference type="ARBA" id="ARBA00022692"/>
    </source>
</evidence>
<name>V6KXD6_STRRC</name>
<keyword evidence="10" id="KW-1185">Reference proteome</keyword>
<dbReference type="GO" id="GO:0016020">
    <property type="term" value="C:membrane"/>
    <property type="evidence" value="ECO:0007669"/>
    <property type="project" value="UniProtKB-SubCell"/>
</dbReference>
<keyword evidence="6" id="KW-0046">Antibiotic resistance</keyword>
<dbReference type="AlphaFoldDB" id="V6KXD6"/>
<keyword evidence="2" id="KW-0813">Transport</keyword>
<keyword evidence="4 8" id="KW-1133">Transmembrane helix</keyword>
<feature type="transmembrane region" description="Helical" evidence="8">
    <location>
        <begin position="74"/>
        <end position="93"/>
    </location>
</feature>
<evidence type="ECO:0000256" key="7">
    <source>
        <dbReference type="SAM" id="MobiDB-lite"/>
    </source>
</evidence>
<evidence type="ECO:0000256" key="5">
    <source>
        <dbReference type="ARBA" id="ARBA00023136"/>
    </source>
</evidence>
<sequence length="218" mass="23378">MASRATLATYELRREEPLIEPRLLRSAPFTGAADKLVIGFCMLGGFLFLTTLYLQNFHRLSGVIFAGFDGLTHAWSTILGCAVFGLGFGFVNAPTTNTAVSSLRVSETGVAASLASTFRQTGTAFRQTGTALGVALIGAVRRPASPRRIRRFLHPRAARPAWWVIAMYGLTASSSANSLSSHPAAPSARPGTTPNPHPRRALWPLRSSHGLCAGRNRC</sequence>
<keyword evidence="3 8" id="KW-0812">Transmembrane</keyword>
<evidence type="ECO:0008006" key="11">
    <source>
        <dbReference type="Google" id="ProtNLM"/>
    </source>
</evidence>
<protein>
    <recommendedName>
        <fullName evidence="11">Major facilitator superfamily (MFS) profile domain-containing protein</fullName>
    </recommendedName>
</protein>
<dbReference type="SUPFAM" id="SSF103473">
    <property type="entry name" value="MFS general substrate transporter"/>
    <property type="match status" value="1"/>
</dbReference>
<comment type="subcellular location">
    <subcellularLocation>
        <location evidence="1">Membrane</location>
        <topology evidence="1">Multi-pass membrane protein</topology>
    </subcellularLocation>
</comment>
<accession>V6KXD6</accession>
<dbReference type="Proteomes" id="UP000017984">
    <property type="component" value="Chromosome"/>
</dbReference>
<dbReference type="STRING" id="1352936.M878_00660"/>